<dbReference type="STRING" id="225359.A0A2S4PTA5"/>
<dbReference type="InterPro" id="IPR037198">
    <property type="entry name" value="MutL_C_sf"/>
</dbReference>
<dbReference type="SUPFAM" id="SSF55874">
    <property type="entry name" value="ATPase domain of HSP90 chaperone/DNA topoisomerase II/histidine kinase"/>
    <property type="match status" value="1"/>
</dbReference>
<dbReference type="GO" id="GO:0016887">
    <property type="term" value="F:ATP hydrolysis activity"/>
    <property type="evidence" value="ECO:0007669"/>
    <property type="project" value="InterPro"/>
</dbReference>
<dbReference type="InterPro" id="IPR038973">
    <property type="entry name" value="MutL/Mlh/Pms-like"/>
</dbReference>
<dbReference type="Gene3D" id="3.30.565.10">
    <property type="entry name" value="Histidine kinase-like ATPase, C-terminal domain"/>
    <property type="match status" value="1"/>
</dbReference>
<dbReference type="Proteomes" id="UP000237438">
    <property type="component" value="Unassembled WGS sequence"/>
</dbReference>
<dbReference type="PANTHER" id="PTHR10073:SF47">
    <property type="entry name" value="DNA MISMATCH REPAIR PROTEIN MLH3"/>
    <property type="match status" value="1"/>
</dbReference>
<comment type="similarity">
    <text evidence="1">Belongs to the DNA mismatch repair MutL/HexB family.</text>
</comment>
<dbReference type="InterPro" id="IPR042120">
    <property type="entry name" value="MutL_C_dimsub"/>
</dbReference>
<evidence type="ECO:0000256" key="2">
    <source>
        <dbReference type="SAM" id="MobiDB-lite"/>
    </source>
</evidence>
<dbReference type="Pfam" id="PF13589">
    <property type="entry name" value="HATPase_c_3"/>
    <property type="match status" value="1"/>
</dbReference>
<dbReference type="SMART" id="SM00853">
    <property type="entry name" value="MutL_C"/>
    <property type="match status" value="1"/>
</dbReference>
<sequence length="979" mass="110256">MSIVALPQHVTAQLNSSSSFTSLREVILELFKNSLDADCTKVEINVDHSRGNCVIEDNGIGILPSEFCKSGGLGKPYHTSKQCDPETVHGSRGNSLASISAIALLTITSHHYLYQSHNTLCINQSVVLFRHLPALPQHHVHYDHGTRVTVHNLFGNIPVRLKQRAINFGKNGGNAKEWNELLLGLIRLIIPWTRNQISITIRDKTTNDKIFLQTPIQNSATDSLIPKICSIFRQASIATAEDDTSWIPVQASTEGLTIIGAISLRPHASKRCQFLSFGIKPISQVENSLYDDINKLFCASNFGNIEVVADMNGGEIKRREDDKRFKRAGYTSKELKCVKGIEKWPRFYLKILSEDTRENPVSAFTDIDSLQRSRGFSGKLKELLQELIWDFLRDNSFCPKQFYQKSLNKERRLNFPVGKSLRQSKAIRSTPKRPISSPPSIARRYTTVQNRFGSNVKLPSFRQNTLGSELSLDSLSKVKCGSSTRTFSTPILNSTSKPNEQVSTRRSTSILLEGNKDLVSDIDKGYAFKINDKKPFSTPGKHVADNSYKEKASENDSLTFSSSTTLSFDSTLALLQPPKNYQSISQKETTALWTNSVTRKTYEVSQRTGILIAPLNLQLETPTRKFVRQTVPTKVRPNDPNSWVSRLLRLWNNPVYLPAEKAIPQISSGSHDLTKQRFSAGQFQNFDFDQGFDHMVAQLNGRISKRALKGAQFISQFDNKFIFVKISTTHSNRLTQKSEELLVMIDQHAADERIRIESLLEDLCTPVKGTGLDSSCRVKSYILAKPLSISLPPNEIDLLSSFKDHFLSWGIIYEIPVKGPCSTQNNITRTLTVLSLPPVIAERCQQHPHLLVSLLRKEILKLLDSNDNLIPLLSTWTSWIDRIHACPVGMLDLLNARACRSAIMFNDELSPEQCRILVKRLAECSFPFQCAHGRPSMVPLVTLSALGFDRNRSQMWNGHDFSPQISFGVQFKRWKKLKK</sequence>
<dbReference type="EMBL" id="PEDP01000665">
    <property type="protein sequence ID" value="POS85262.1"/>
    <property type="molecule type" value="Genomic_DNA"/>
</dbReference>
<dbReference type="Pfam" id="PF08676">
    <property type="entry name" value="MutL_C"/>
    <property type="match status" value="1"/>
</dbReference>
<dbReference type="GO" id="GO:0032300">
    <property type="term" value="C:mismatch repair complex"/>
    <property type="evidence" value="ECO:0007669"/>
    <property type="project" value="InterPro"/>
</dbReference>
<feature type="non-terminal residue" evidence="4">
    <location>
        <position position="979"/>
    </location>
</feature>
<feature type="domain" description="MutL C-terminal dimerisation" evidence="3">
    <location>
        <begin position="713"/>
        <end position="909"/>
    </location>
</feature>
<dbReference type="GO" id="GO:0140664">
    <property type="term" value="F:ATP-dependent DNA damage sensor activity"/>
    <property type="evidence" value="ECO:0007669"/>
    <property type="project" value="InterPro"/>
</dbReference>
<comment type="caution">
    <text evidence="4">The sequence shown here is derived from an EMBL/GenBank/DDBJ whole genome shotgun (WGS) entry which is preliminary data.</text>
</comment>
<reference evidence="4 5" key="1">
    <citation type="submission" date="2017-10" db="EMBL/GenBank/DDBJ databases">
        <title>Development of genomic resources for the powdery mildew, Erysiphe pulchra.</title>
        <authorList>
            <person name="Wadl P.A."/>
            <person name="Mack B.M."/>
            <person name="Moore G."/>
            <person name="Beltz S.B."/>
        </authorList>
    </citation>
    <scope>NUCLEOTIDE SEQUENCE [LARGE SCALE GENOMIC DNA]</scope>
    <source>
        <strain evidence="4">Cflorida</strain>
    </source>
</reference>
<accession>A0A2S4PTA5</accession>
<protein>
    <recommendedName>
        <fullName evidence="3">MutL C-terminal dimerisation domain-containing protein</fullName>
    </recommendedName>
</protein>
<evidence type="ECO:0000313" key="4">
    <source>
        <dbReference type="EMBL" id="POS85262.1"/>
    </source>
</evidence>
<dbReference type="GO" id="GO:0005524">
    <property type="term" value="F:ATP binding"/>
    <property type="evidence" value="ECO:0007669"/>
    <property type="project" value="InterPro"/>
</dbReference>
<dbReference type="OrthoDB" id="429932at2759"/>
<feature type="region of interest" description="Disordered" evidence="2">
    <location>
        <begin position="488"/>
        <end position="508"/>
    </location>
</feature>
<organism evidence="4 5">
    <name type="scientific">Erysiphe pulchra</name>
    <dbReference type="NCBI Taxonomy" id="225359"/>
    <lineage>
        <taxon>Eukaryota</taxon>
        <taxon>Fungi</taxon>
        <taxon>Dikarya</taxon>
        <taxon>Ascomycota</taxon>
        <taxon>Pezizomycotina</taxon>
        <taxon>Leotiomycetes</taxon>
        <taxon>Erysiphales</taxon>
        <taxon>Erysiphaceae</taxon>
        <taxon>Erysiphe</taxon>
    </lineage>
</organism>
<name>A0A2S4PTA5_9PEZI</name>
<dbReference type="InterPro" id="IPR036890">
    <property type="entry name" value="HATPase_C_sf"/>
</dbReference>
<evidence type="ECO:0000259" key="3">
    <source>
        <dbReference type="SMART" id="SM00853"/>
    </source>
</evidence>
<dbReference type="InterPro" id="IPR014790">
    <property type="entry name" value="MutL_C"/>
</dbReference>
<dbReference type="GO" id="GO:0006298">
    <property type="term" value="P:mismatch repair"/>
    <property type="evidence" value="ECO:0007669"/>
    <property type="project" value="InterPro"/>
</dbReference>
<dbReference type="PANTHER" id="PTHR10073">
    <property type="entry name" value="DNA MISMATCH REPAIR PROTEIN MLH, PMS, MUTL"/>
    <property type="match status" value="1"/>
</dbReference>
<dbReference type="AlphaFoldDB" id="A0A2S4PTA5"/>
<dbReference type="Gene3D" id="3.30.1370.100">
    <property type="entry name" value="MutL, C-terminal domain, regulatory subdomain"/>
    <property type="match status" value="1"/>
</dbReference>
<proteinExistence type="inferred from homology"/>
<keyword evidence="5" id="KW-1185">Reference proteome</keyword>
<dbReference type="InterPro" id="IPR042121">
    <property type="entry name" value="MutL_C_regsub"/>
</dbReference>
<dbReference type="SUPFAM" id="SSF118116">
    <property type="entry name" value="DNA mismatch repair protein MutL"/>
    <property type="match status" value="1"/>
</dbReference>
<gene>
    <name evidence="4" type="ORF">EPUL_003435</name>
</gene>
<evidence type="ECO:0000256" key="1">
    <source>
        <dbReference type="ARBA" id="ARBA00006082"/>
    </source>
</evidence>
<evidence type="ECO:0000313" key="5">
    <source>
        <dbReference type="Proteomes" id="UP000237438"/>
    </source>
</evidence>
<dbReference type="Gene3D" id="3.30.1540.20">
    <property type="entry name" value="MutL, C-terminal domain, dimerisation subdomain"/>
    <property type="match status" value="1"/>
</dbReference>